<dbReference type="GO" id="GO:0008233">
    <property type="term" value="F:peptidase activity"/>
    <property type="evidence" value="ECO:0007669"/>
    <property type="project" value="UniProtKB-KW"/>
</dbReference>
<evidence type="ECO:0000256" key="2">
    <source>
        <dbReference type="ARBA" id="ARBA00010493"/>
    </source>
</evidence>
<dbReference type="PANTHER" id="PTHR11735">
    <property type="entry name" value="TRNA N6-ADENOSINE THREONYLCARBAMOYLTRANSFERASE"/>
    <property type="match status" value="1"/>
</dbReference>
<dbReference type="STRING" id="449.LHA_0932"/>
<keyword evidence="9" id="KW-1185">Reference proteome</keyword>
<dbReference type="EMBL" id="LN681225">
    <property type="protein sequence ID" value="CEK10003.1"/>
    <property type="molecule type" value="Genomic_DNA"/>
</dbReference>
<keyword evidence="5" id="KW-0819">tRNA processing</keyword>
<dbReference type="SUPFAM" id="SSF53067">
    <property type="entry name" value="Actin-like ATPase domain"/>
    <property type="match status" value="2"/>
</dbReference>
<dbReference type="HOGENOM" id="CLU_064886_2_0_6"/>
<evidence type="ECO:0000256" key="6">
    <source>
        <dbReference type="ARBA" id="ARBA00032446"/>
    </source>
</evidence>
<dbReference type="InterPro" id="IPR043129">
    <property type="entry name" value="ATPase_NBD"/>
</dbReference>
<keyword evidence="8" id="KW-0378">Hydrolase</keyword>
<comment type="similarity">
    <text evidence="2">Belongs to the KAE1 / TsaD family. TsaB subfamily.</text>
</comment>
<evidence type="ECO:0000256" key="1">
    <source>
        <dbReference type="ARBA" id="ARBA00004496"/>
    </source>
</evidence>
<evidence type="ECO:0000256" key="5">
    <source>
        <dbReference type="ARBA" id="ARBA00022694"/>
    </source>
</evidence>
<dbReference type="InterPro" id="IPR000905">
    <property type="entry name" value="Gcp-like_dom"/>
</dbReference>
<dbReference type="CDD" id="cd24032">
    <property type="entry name" value="ASKHA_NBD_TsaB"/>
    <property type="match status" value="1"/>
</dbReference>
<keyword evidence="8" id="KW-0645">Protease</keyword>
<dbReference type="RefSeq" id="WP_045105444.1">
    <property type="nucleotide sequence ID" value="NZ_LN681225.1"/>
</dbReference>
<dbReference type="FunFam" id="3.30.420.40:FF:000097">
    <property type="entry name" value="tRNA threonylcarbamoyladenosine biosynthesis protein TsaB"/>
    <property type="match status" value="1"/>
</dbReference>
<feature type="domain" description="Gcp-like" evidence="7">
    <location>
        <begin position="30"/>
        <end position="132"/>
    </location>
</feature>
<dbReference type="Proteomes" id="UP000032803">
    <property type="component" value="Chromosome I"/>
</dbReference>
<dbReference type="OrthoDB" id="9809995at2"/>
<dbReference type="GO" id="GO:0005829">
    <property type="term" value="C:cytosol"/>
    <property type="evidence" value="ECO:0007669"/>
    <property type="project" value="TreeGrafter"/>
</dbReference>
<dbReference type="NCBIfam" id="TIGR03725">
    <property type="entry name" value="T6A_YeaZ"/>
    <property type="match status" value="1"/>
</dbReference>
<reference evidence="9" key="1">
    <citation type="submission" date="2014-09" db="EMBL/GenBank/DDBJ databases">
        <authorList>
            <person name="Gomez-Valero L."/>
        </authorList>
    </citation>
    <scope>NUCLEOTIDE SEQUENCE [LARGE SCALE GENOMIC DNA]</scope>
    <source>
        <strain evidence="9">ATCC35250</strain>
    </source>
</reference>
<gene>
    <name evidence="8" type="ORF">LHA_0932</name>
</gene>
<dbReference type="KEGG" id="lha:LHA_0932"/>
<dbReference type="GO" id="GO:0006508">
    <property type="term" value="P:proteolysis"/>
    <property type="evidence" value="ECO:0007669"/>
    <property type="project" value="UniProtKB-KW"/>
</dbReference>
<accession>A0A0A8UMM8</accession>
<evidence type="ECO:0000313" key="8">
    <source>
        <dbReference type="EMBL" id="CEK10003.1"/>
    </source>
</evidence>
<name>A0A0A8UMM8_LEGHA</name>
<dbReference type="GO" id="GO:0002949">
    <property type="term" value="P:tRNA threonylcarbamoyladenosine modification"/>
    <property type="evidence" value="ECO:0007669"/>
    <property type="project" value="InterPro"/>
</dbReference>
<dbReference type="Pfam" id="PF00814">
    <property type="entry name" value="TsaD"/>
    <property type="match status" value="1"/>
</dbReference>
<dbReference type="PATRIC" id="fig|449.7.peg.3017"/>
<evidence type="ECO:0000259" key="7">
    <source>
        <dbReference type="Pfam" id="PF00814"/>
    </source>
</evidence>
<organism evidence="8 9">
    <name type="scientific">Legionella hackeliae</name>
    <dbReference type="NCBI Taxonomy" id="449"/>
    <lineage>
        <taxon>Bacteria</taxon>
        <taxon>Pseudomonadati</taxon>
        <taxon>Pseudomonadota</taxon>
        <taxon>Gammaproteobacteria</taxon>
        <taxon>Legionellales</taxon>
        <taxon>Legionellaceae</taxon>
        <taxon>Legionella</taxon>
    </lineage>
</organism>
<proteinExistence type="inferred from homology"/>
<sequence>MNLLAIDTSTSCASVALCINGNVRSKEQGAQRQHAQLLLPMIDQLLVDAGYQLNQLDGIVYGRGPGSFTGLRIACSIAKGLAYAHDLPLFPVSSLAAIADEACHQHQMAEKVEVLAMIDARMNQVYWACYANKQWDAEEFVSDMSALNLSSSSSLMIAGIGYEPYLKDLPQSIQSRVIQQVVVYPHAQTMLRLALNGTIKAITAAEAVPVYVRNQITQGDTRG</sequence>
<evidence type="ECO:0000256" key="3">
    <source>
        <dbReference type="ARBA" id="ARBA00019012"/>
    </source>
</evidence>
<evidence type="ECO:0000256" key="4">
    <source>
        <dbReference type="ARBA" id="ARBA00022490"/>
    </source>
</evidence>
<dbReference type="AlphaFoldDB" id="A0A0A8UMM8"/>
<dbReference type="Gene3D" id="3.30.420.40">
    <property type="match status" value="2"/>
</dbReference>
<dbReference type="PANTHER" id="PTHR11735:SF11">
    <property type="entry name" value="TRNA THREONYLCARBAMOYLADENOSINE BIOSYNTHESIS PROTEIN TSAB"/>
    <property type="match status" value="1"/>
</dbReference>
<dbReference type="InterPro" id="IPR022496">
    <property type="entry name" value="T6A_TsaB"/>
</dbReference>
<evidence type="ECO:0000313" key="9">
    <source>
        <dbReference type="Proteomes" id="UP000032803"/>
    </source>
</evidence>
<protein>
    <recommendedName>
        <fullName evidence="3">tRNA threonylcarbamoyladenosine biosynthesis protein TsaB</fullName>
    </recommendedName>
    <alternativeName>
        <fullName evidence="6">t(6)A37 threonylcarbamoyladenosine biosynthesis protein TsaB</fullName>
    </alternativeName>
</protein>
<comment type="subcellular location">
    <subcellularLocation>
        <location evidence="1">Cytoplasm</location>
    </subcellularLocation>
</comment>
<keyword evidence="4" id="KW-0963">Cytoplasm</keyword>